<dbReference type="OrthoDB" id="9810101at2"/>
<dbReference type="InterPro" id="IPR036412">
    <property type="entry name" value="HAD-like_sf"/>
</dbReference>
<evidence type="ECO:0000313" key="1">
    <source>
        <dbReference type="EMBL" id="CEE02807.1"/>
    </source>
</evidence>
<dbReference type="GO" id="GO:0000287">
    <property type="term" value="F:magnesium ion binding"/>
    <property type="evidence" value="ECO:0007669"/>
    <property type="project" value="TreeGrafter"/>
</dbReference>
<dbReference type="EMBL" id="CCRF01000087">
    <property type="protein sequence ID" value="CEE02807.1"/>
    <property type="molecule type" value="Genomic_DNA"/>
</dbReference>
<evidence type="ECO:0008006" key="5">
    <source>
        <dbReference type="Google" id="ProtNLM"/>
    </source>
</evidence>
<dbReference type="InterPro" id="IPR023214">
    <property type="entry name" value="HAD_sf"/>
</dbReference>
<dbReference type="NCBIfam" id="TIGR01484">
    <property type="entry name" value="HAD-SF-IIB"/>
    <property type="match status" value="1"/>
</dbReference>
<dbReference type="PATRIC" id="fig|35841.6.peg.4053"/>
<dbReference type="Proteomes" id="UP000032076">
    <property type="component" value="Unassembled WGS sequence"/>
</dbReference>
<accession>A0A090IYK9</accession>
<dbReference type="STRING" id="35841.B4167_1677"/>
<dbReference type="SFLD" id="SFLDS00003">
    <property type="entry name" value="Haloacid_Dehalogenase"/>
    <property type="match status" value="1"/>
</dbReference>
<dbReference type="GeneID" id="92962407"/>
<reference evidence="1 4" key="1">
    <citation type="submission" date="2014-07" db="EMBL/GenBank/DDBJ databases">
        <authorList>
            <person name="Wibberg Daniel"/>
        </authorList>
    </citation>
    <scope>NUCLEOTIDE SEQUENCE [LARGE SCALE GENOMIC DNA]</scope>
</reference>
<dbReference type="NCBIfam" id="TIGR00099">
    <property type="entry name" value="Cof-subfamily"/>
    <property type="match status" value="1"/>
</dbReference>
<dbReference type="Gene3D" id="3.30.1240.10">
    <property type="match status" value="1"/>
</dbReference>
<proteinExistence type="predicted"/>
<organism evidence="1 4">
    <name type="scientific">Caldibacillus thermoamylovorans</name>
    <dbReference type="NCBI Taxonomy" id="35841"/>
    <lineage>
        <taxon>Bacteria</taxon>
        <taxon>Bacillati</taxon>
        <taxon>Bacillota</taxon>
        <taxon>Bacilli</taxon>
        <taxon>Bacillales</taxon>
        <taxon>Bacillaceae</taxon>
        <taxon>Caldibacillus</taxon>
    </lineage>
</organism>
<sequence>MTYQALFLDIDGTILTYDHSYTELTKKAIQEAQSKGIEVFIATGRPLHELDELRAELGIRSAIGYNGAYAVYKNNVILDEPMDHDLVQHTLNLAKEYNNELVLYTDQKNLFTSLTHPEVENFIAHFQLKENELYPENLALPIYSMTVMNLSKEHVPFYKQLPNLYVSTVNVEGISKAYDLIQKNINKGTAVEKVLAVLGIPKEQAIAFGDGMNDKEMLQTVGESFVMANGDPNLFPYAKHRTTTVDNSGIYYGLKKLGIIK</sequence>
<dbReference type="GO" id="GO:0016791">
    <property type="term" value="F:phosphatase activity"/>
    <property type="evidence" value="ECO:0007669"/>
    <property type="project" value="TreeGrafter"/>
</dbReference>
<dbReference type="PANTHER" id="PTHR10000">
    <property type="entry name" value="PHOSPHOSERINE PHOSPHATASE"/>
    <property type="match status" value="1"/>
</dbReference>
<dbReference type="InterPro" id="IPR000150">
    <property type="entry name" value="Cof"/>
</dbReference>
<name>A0A090IYK9_9BACI</name>
<protein>
    <recommendedName>
        <fullName evidence="5">Hydrolase</fullName>
    </recommendedName>
</protein>
<dbReference type="EMBL" id="JXLU01000018">
    <property type="protein sequence ID" value="KIO73953.1"/>
    <property type="molecule type" value="Genomic_DNA"/>
</dbReference>
<dbReference type="PANTHER" id="PTHR10000:SF25">
    <property type="entry name" value="PHOSPHATASE YKRA-RELATED"/>
    <property type="match status" value="1"/>
</dbReference>
<dbReference type="PROSITE" id="PS01228">
    <property type="entry name" value="COF_1"/>
    <property type="match status" value="1"/>
</dbReference>
<reference evidence="2 3" key="2">
    <citation type="submission" date="2015-01" db="EMBL/GenBank/DDBJ databases">
        <title>Draft Genome Sequences of Four Bacillus thermoamylovorans Strains, Isolated From Food Products.</title>
        <authorList>
            <person name="Krawcyk A.O."/>
            <person name="Berendsen E.M."/>
            <person name="Eijlander R.T."/>
            <person name="de Jong A."/>
            <person name="Wells-Bennik M."/>
            <person name="Kuipers O.P."/>
        </authorList>
    </citation>
    <scope>NUCLEOTIDE SEQUENCE [LARGE SCALE GENOMIC DNA]</scope>
    <source>
        <strain evidence="2 3">B4167</strain>
    </source>
</reference>
<dbReference type="Gene3D" id="3.40.50.1000">
    <property type="entry name" value="HAD superfamily/HAD-like"/>
    <property type="match status" value="1"/>
</dbReference>
<dbReference type="Proteomes" id="UP000040576">
    <property type="component" value="Unassembled WGS sequence"/>
</dbReference>
<dbReference type="Pfam" id="PF08282">
    <property type="entry name" value="Hydrolase_3"/>
    <property type="match status" value="1"/>
</dbReference>
<dbReference type="AlphaFoldDB" id="A0A090IYK9"/>
<dbReference type="SUPFAM" id="SSF56784">
    <property type="entry name" value="HAD-like"/>
    <property type="match status" value="1"/>
</dbReference>
<dbReference type="GO" id="GO:0005829">
    <property type="term" value="C:cytosol"/>
    <property type="evidence" value="ECO:0007669"/>
    <property type="project" value="TreeGrafter"/>
</dbReference>
<evidence type="ECO:0000313" key="4">
    <source>
        <dbReference type="Proteomes" id="UP000040576"/>
    </source>
</evidence>
<evidence type="ECO:0000313" key="2">
    <source>
        <dbReference type="EMBL" id="KIO73953.1"/>
    </source>
</evidence>
<dbReference type="RefSeq" id="WP_034772668.1">
    <property type="nucleotide sequence ID" value="NZ_CCRF01000087.1"/>
</dbReference>
<gene>
    <name evidence="2" type="ORF">B4167_1677</name>
    <name evidence="1" type="ORF">BT1A1_3019</name>
</gene>
<evidence type="ECO:0000313" key="3">
    <source>
        <dbReference type="Proteomes" id="UP000032076"/>
    </source>
</evidence>
<keyword evidence="4" id="KW-1185">Reference proteome</keyword>
<dbReference type="SFLD" id="SFLDG01140">
    <property type="entry name" value="C2.B:_Phosphomannomutase_and_P"/>
    <property type="match status" value="1"/>
</dbReference>
<dbReference type="InterPro" id="IPR006379">
    <property type="entry name" value="HAD-SF_hydro_IIB"/>
</dbReference>
<dbReference type="eggNOG" id="COG0561">
    <property type="taxonomic scope" value="Bacteria"/>
</dbReference>
<dbReference type="PROSITE" id="PS01229">
    <property type="entry name" value="COF_2"/>
    <property type="match status" value="1"/>
</dbReference>